<keyword evidence="1 3" id="KW-0420">Kringle</keyword>
<dbReference type="InterPro" id="IPR000001">
    <property type="entry name" value="Kringle"/>
</dbReference>
<evidence type="ECO:0000256" key="3">
    <source>
        <dbReference type="PROSITE-ProRule" id="PRU00121"/>
    </source>
</evidence>
<reference evidence="6" key="1">
    <citation type="submission" date="2020-11" db="EMBL/GenBank/DDBJ databases">
        <authorList>
            <person name="Tran Van P."/>
        </authorList>
    </citation>
    <scope>NUCLEOTIDE SEQUENCE</scope>
</reference>
<dbReference type="OrthoDB" id="7554902at2759"/>
<sequence>MASKSKKYRAIKKEIRDVLSTLSGNGEPPAKVCLLANESVHEENLDHLQNQQHTHIKVGDEEKGIGNILEEAAEGKNVKSLPAGTEEEKETSMDKSIPSHNSQSTLTSSLRQWAVKSRVPHTSLTSLLSILRCHGHPELPHDGRTLLQTLRNVDVKKLGDGEFVYLGIEQDNYHAAHAHLKKAEETSDLNSEHEEKRKRKPTCRYSPPASKKRKRVVRKTRIISDSSTSSSSECISDNENMSIQRSFNAHEEETANTSVMQLVGSRSQHEELMEPQPIESLPIPSKSLPSDKPSEGILTSSDGQSQLGTNLINSSSTPMHLTRISLDETGTRQVIALLVSIKHNILQQGRRLDNMEIMIQGLMDGYSHLPRPQEPQSIVNTLNLALPIITLEDFHLIDERLNSPDVRESMVETLALIGGHNLADCTNRILRALLSNELASQMSIHGRKLNKIPFIKTNFFELVFDAVRRNPRLTNPTQKDYEEKLGKWLKNAQKRLKLRCRNELGELGWRVPSPRGSRHRFHLLCGTFPTLLRRVLDAPDTLSVSLYHMAYDLREEKYPECLLTKKGREYIGTMNRTKSGRDCLRWDAIPYGIPDDFVTDLSVNPLREKGIPFFWVPEMMKKKTMECELNFLGFDSWSQMNYCRNPTQKEGPWFDESYSKLFFDLIARLAQESK</sequence>
<gene>
    <name evidence="6" type="ORF">DSTB1V02_LOCUS7124</name>
</gene>
<dbReference type="PANTHER" id="PTHR34153">
    <property type="entry name" value="SI:CH211-262H13.3-RELATED-RELATED"/>
    <property type="match status" value="1"/>
</dbReference>
<feature type="compositionally biased region" description="Basic and acidic residues" evidence="4">
    <location>
        <begin position="181"/>
        <end position="195"/>
    </location>
</feature>
<feature type="region of interest" description="Disordered" evidence="4">
    <location>
        <begin position="268"/>
        <end position="314"/>
    </location>
</feature>
<evidence type="ECO:0000313" key="7">
    <source>
        <dbReference type="Proteomes" id="UP000677054"/>
    </source>
</evidence>
<comment type="caution">
    <text evidence="3">Lacks conserved residue(s) required for the propagation of feature annotation.</text>
</comment>
<evidence type="ECO:0000256" key="4">
    <source>
        <dbReference type="SAM" id="MobiDB-lite"/>
    </source>
</evidence>
<accession>A0A7R8XH69</accession>
<keyword evidence="2" id="KW-1015">Disulfide bond</keyword>
<dbReference type="EMBL" id="CAJPEV010001406">
    <property type="protein sequence ID" value="CAG0892468.1"/>
    <property type="molecule type" value="Genomic_DNA"/>
</dbReference>
<evidence type="ECO:0000313" key="6">
    <source>
        <dbReference type="EMBL" id="CAD7247290.1"/>
    </source>
</evidence>
<feature type="compositionally biased region" description="Low complexity" evidence="4">
    <location>
        <begin position="223"/>
        <end position="235"/>
    </location>
</feature>
<proteinExistence type="predicted"/>
<dbReference type="EMBL" id="LR900923">
    <property type="protein sequence ID" value="CAD7247290.1"/>
    <property type="molecule type" value="Genomic_DNA"/>
</dbReference>
<evidence type="ECO:0000259" key="5">
    <source>
        <dbReference type="PROSITE" id="PS50070"/>
    </source>
</evidence>
<dbReference type="Proteomes" id="UP000677054">
    <property type="component" value="Unassembled WGS sequence"/>
</dbReference>
<feature type="domain" description="Kringle" evidence="5">
    <location>
        <begin position="566"/>
        <end position="653"/>
    </location>
</feature>
<dbReference type="PROSITE" id="PS50070">
    <property type="entry name" value="KRINGLE_2"/>
    <property type="match status" value="1"/>
</dbReference>
<dbReference type="SUPFAM" id="SSF57440">
    <property type="entry name" value="Kringle-like"/>
    <property type="match status" value="1"/>
</dbReference>
<feature type="region of interest" description="Disordered" evidence="4">
    <location>
        <begin position="76"/>
        <end position="103"/>
    </location>
</feature>
<keyword evidence="7" id="KW-1185">Reference proteome</keyword>
<evidence type="ECO:0000256" key="2">
    <source>
        <dbReference type="ARBA" id="ARBA00023157"/>
    </source>
</evidence>
<dbReference type="PANTHER" id="PTHR34153:SF2">
    <property type="entry name" value="SI:CH211-262H13.3-RELATED"/>
    <property type="match status" value="1"/>
</dbReference>
<feature type="compositionally biased region" description="Polar residues" evidence="4">
    <location>
        <begin position="297"/>
        <end position="314"/>
    </location>
</feature>
<dbReference type="Gene3D" id="2.40.20.10">
    <property type="entry name" value="Plasminogen Kringle 4"/>
    <property type="match status" value="1"/>
</dbReference>
<protein>
    <recommendedName>
        <fullName evidence="5">Kringle domain-containing protein</fullName>
    </recommendedName>
</protein>
<evidence type="ECO:0000256" key="1">
    <source>
        <dbReference type="ARBA" id="ARBA00022572"/>
    </source>
</evidence>
<dbReference type="InterPro" id="IPR013806">
    <property type="entry name" value="Kringle-like"/>
</dbReference>
<dbReference type="AlphaFoldDB" id="A0A7R8XH69"/>
<feature type="compositionally biased region" description="Basic residues" evidence="4">
    <location>
        <begin position="210"/>
        <end position="221"/>
    </location>
</feature>
<organism evidence="6">
    <name type="scientific">Darwinula stevensoni</name>
    <dbReference type="NCBI Taxonomy" id="69355"/>
    <lineage>
        <taxon>Eukaryota</taxon>
        <taxon>Metazoa</taxon>
        <taxon>Ecdysozoa</taxon>
        <taxon>Arthropoda</taxon>
        <taxon>Crustacea</taxon>
        <taxon>Oligostraca</taxon>
        <taxon>Ostracoda</taxon>
        <taxon>Podocopa</taxon>
        <taxon>Podocopida</taxon>
        <taxon>Darwinulocopina</taxon>
        <taxon>Darwinuloidea</taxon>
        <taxon>Darwinulidae</taxon>
        <taxon>Darwinula</taxon>
    </lineage>
</organism>
<dbReference type="InterPro" id="IPR038178">
    <property type="entry name" value="Kringle_sf"/>
</dbReference>
<feature type="region of interest" description="Disordered" evidence="4">
    <location>
        <begin position="180"/>
        <end position="238"/>
    </location>
</feature>
<name>A0A7R8XH69_9CRUS</name>